<proteinExistence type="predicted"/>
<dbReference type="PROSITE" id="PS51318">
    <property type="entry name" value="TAT"/>
    <property type="match status" value="1"/>
</dbReference>
<sequence length="605" mass="65358">MKINRRRFLLSSALVGGGVLIGYSATRPSRHRRANTELAGSGESFVTSLLKIEADNTVTIYVPHSEMGQGVHTSLSMMAADELDADWERVNIEQAPAIDLFANGDLITGFSGELGAPSFLAPLISVSAVKIAELANLQTTGGSSSVRFTGEHSMRYAGAAARELLVQCAANRWAVPAAECTTALSHVQHNASGRSLSYGELAAEAAMLEPSSEPTLKTRDEYNIMGKAISRNDIPAKVDGSAPYGIDAQPDDMLYAAIRFAPVFGTKLVSVDAGDVLNRRGIKKVVQLEDSVAVVADSYWRAKEALKSVNAVFEELGNENISSATIYEQFDASLAGDESDKDREIGDTQAAFDSAADVIEASYRVPYLAHAAMEPMNCTVHLKDGRANIWTSTQDALGIKSRIASILGIAAEDATFHHSYVGGGFGRRLPFTWNVIDHAALIAKEFDVPVKTVLSREDDMQQDYYRPAVASNFKAAFDSSGLVRGWQNRFTGPVQTPGAAHIPYAIDNQSIRVVDGTTHIPIAAWRSVDHSQQTFFTESFIDEVAHRAGKNPYQFRLDLLSEHPRHRRVLETAAEAAGYGRDLPEGHALGIAVQESFGSVVAEIA</sequence>
<gene>
    <name evidence="2" type="ORF">ABR85_00025</name>
</gene>
<dbReference type="Pfam" id="PF20256">
    <property type="entry name" value="MoCoBD_2"/>
    <property type="match status" value="1"/>
</dbReference>
<reference evidence="2 3" key="1">
    <citation type="submission" date="2015-10" db="EMBL/GenBank/DDBJ databases">
        <title>Metagenome-Assembled Genomes uncover a global brackish microbiome.</title>
        <authorList>
            <person name="Hugerth L.W."/>
            <person name="Larsson J."/>
            <person name="Alneberg J."/>
            <person name="Lindh M.V."/>
            <person name="Legrand C."/>
            <person name="Pinhassi J."/>
            <person name="Andersson A.F."/>
        </authorList>
    </citation>
    <scope>NUCLEOTIDE SEQUENCE [LARGE SCALE GENOMIC DNA]</scope>
    <source>
        <strain evidence="2">BACL22 MAG-120619-bin3</strain>
    </source>
</reference>
<dbReference type="SMART" id="SM01008">
    <property type="entry name" value="Ald_Xan_dh_C"/>
    <property type="match status" value="1"/>
</dbReference>
<dbReference type="Pfam" id="PF02738">
    <property type="entry name" value="MoCoBD_1"/>
    <property type="match status" value="1"/>
</dbReference>
<dbReference type="InterPro" id="IPR052516">
    <property type="entry name" value="N-heterocyclic_Hydroxylase"/>
</dbReference>
<evidence type="ECO:0000313" key="3">
    <source>
        <dbReference type="Proteomes" id="UP000051242"/>
    </source>
</evidence>
<dbReference type="InterPro" id="IPR046867">
    <property type="entry name" value="AldOxase/xan_DH_MoCoBD2"/>
</dbReference>
<dbReference type="AlphaFoldDB" id="A0A0R2T3E3"/>
<feature type="non-terminal residue" evidence="2">
    <location>
        <position position="605"/>
    </location>
</feature>
<dbReference type="Gene3D" id="3.30.365.10">
    <property type="entry name" value="Aldehyde oxidase/xanthine dehydrogenase, molybdopterin binding domain"/>
    <property type="match status" value="3"/>
</dbReference>
<dbReference type="EMBL" id="LICD01000204">
    <property type="protein sequence ID" value="KRO79194.1"/>
    <property type="molecule type" value="Genomic_DNA"/>
</dbReference>
<dbReference type="PANTHER" id="PTHR47495:SF2">
    <property type="entry name" value="ALDEHYDE DEHYDROGENASE"/>
    <property type="match status" value="1"/>
</dbReference>
<name>A0A0R2T3E3_9GAMM</name>
<evidence type="ECO:0000313" key="2">
    <source>
        <dbReference type="EMBL" id="KRO79194.1"/>
    </source>
</evidence>
<dbReference type="SUPFAM" id="SSF56003">
    <property type="entry name" value="Molybdenum cofactor-binding domain"/>
    <property type="match status" value="2"/>
</dbReference>
<feature type="domain" description="Aldehyde oxidase/xanthine dehydrogenase a/b hammerhead" evidence="1">
    <location>
        <begin position="239"/>
        <end position="317"/>
    </location>
</feature>
<comment type="caution">
    <text evidence="2">The sequence shown here is derived from an EMBL/GenBank/DDBJ whole genome shotgun (WGS) entry which is preliminary data.</text>
</comment>
<dbReference type="GO" id="GO:0016491">
    <property type="term" value="F:oxidoreductase activity"/>
    <property type="evidence" value="ECO:0007669"/>
    <property type="project" value="InterPro"/>
</dbReference>
<dbReference type="InterPro" id="IPR008274">
    <property type="entry name" value="AldOxase/xan_DH_MoCoBD1"/>
</dbReference>
<dbReference type="InterPro" id="IPR000674">
    <property type="entry name" value="Ald_Oxase/Xan_DH_a/b"/>
</dbReference>
<dbReference type="PANTHER" id="PTHR47495">
    <property type="entry name" value="ALDEHYDE DEHYDROGENASE"/>
    <property type="match status" value="1"/>
</dbReference>
<dbReference type="InterPro" id="IPR037165">
    <property type="entry name" value="AldOxase/xan_DH_Mopterin-bd_sf"/>
</dbReference>
<evidence type="ECO:0000259" key="1">
    <source>
        <dbReference type="SMART" id="SM01008"/>
    </source>
</evidence>
<dbReference type="Proteomes" id="UP000051242">
    <property type="component" value="Unassembled WGS sequence"/>
</dbReference>
<protein>
    <recommendedName>
        <fullName evidence="1">Aldehyde oxidase/xanthine dehydrogenase a/b hammerhead domain-containing protein</fullName>
    </recommendedName>
</protein>
<dbReference type="InterPro" id="IPR006311">
    <property type="entry name" value="TAT_signal"/>
</dbReference>
<organism evidence="2 3">
    <name type="scientific">OM182 bacterium BACL3 MAG-120619-bin3</name>
    <dbReference type="NCBI Taxonomy" id="1655593"/>
    <lineage>
        <taxon>Bacteria</taxon>
        <taxon>Pseudomonadati</taxon>
        <taxon>Pseudomonadota</taxon>
        <taxon>Gammaproteobacteria</taxon>
        <taxon>OMG group</taxon>
        <taxon>OM182 clade</taxon>
    </lineage>
</organism>
<accession>A0A0R2T3E3</accession>
<dbReference type="Gene3D" id="3.90.1170.50">
    <property type="entry name" value="Aldehyde oxidase/xanthine dehydrogenase, a/b hammerhead"/>
    <property type="match status" value="1"/>
</dbReference>